<dbReference type="EMBL" id="CYSC01000021">
    <property type="protein sequence ID" value="CUH71572.1"/>
    <property type="molecule type" value="Genomic_DNA"/>
</dbReference>
<sequence length="173" mass="18801">MFLELIATFVAGIAAAGGIMLLNKVVRGRLPRWLTPVVAGLAMLAATISSEYGWFDRTANNMPDGFEVAKKVEDRAFYRPWTYAFPYVSRFMAVDTLSIRTNDAFEGQHMVEVAFFGRWAPVQLVPMLIDCPAAQQAELGGAEFGADGGIENANWAPLATDEGLYKIVCGGTA</sequence>
<evidence type="ECO:0000256" key="1">
    <source>
        <dbReference type="SAM" id="Phobius"/>
    </source>
</evidence>
<gene>
    <name evidence="2" type="ORF">TL5118_01969</name>
    <name evidence="3" type="ORF">TL5120_01361</name>
</gene>
<keyword evidence="4" id="KW-1185">Reference proteome</keyword>
<dbReference type="Proteomes" id="UP000051887">
    <property type="component" value="Unassembled WGS sequence"/>
</dbReference>
<keyword evidence="1" id="KW-0472">Membrane</keyword>
<evidence type="ECO:0000313" key="2">
    <source>
        <dbReference type="EMBL" id="CUH66941.1"/>
    </source>
</evidence>
<reference evidence="3 5" key="2">
    <citation type="submission" date="2015-09" db="EMBL/GenBank/DDBJ databases">
        <authorList>
            <consortium name="Swine Surveillance"/>
        </authorList>
    </citation>
    <scope>NUCLEOTIDE SEQUENCE [LARGE SCALE GENOMIC DNA]</scope>
    <source>
        <strain evidence="3 5">5120</strain>
    </source>
</reference>
<evidence type="ECO:0000313" key="5">
    <source>
        <dbReference type="Proteomes" id="UP000051887"/>
    </source>
</evidence>
<name>A0A0P1FFM5_9RHOB</name>
<evidence type="ECO:0000313" key="3">
    <source>
        <dbReference type="EMBL" id="CUH71572.1"/>
    </source>
</evidence>
<protein>
    <submittedName>
        <fullName evidence="3">Uncharacterized protein</fullName>
    </submittedName>
</protein>
<accession>A0A0P1FFM5</accession>
<dbReference type="EMBL" id="CYSB01000027">
    <property type="protein sequence ID" value="CUH66941.1"/>
    <property type="molecule type" value="Genomic_DNA"/>
</dbReference>
<feature type="transmembrane region" description="Helical" evidence="1">
    <location>
        <begin position="6"/>
        <end position="26"/>
    </location>
</feature>
<reference evidence="2 4" key="1">
    <citation type="submission" date="2015-09" db="EMBL/GenBank/DDBJ databases">
        <authorList>
            <person name="Rodrigo-Torres L."/>
            <person name="Arahal D.R."/>
        </authorList>
    </citation>
    <scope>NUCLEOTIDE SEQUENCE [LARGE SCALE GENOMIC DNA]</scope>
    <source>
        <strain evidence="2 4">CECT 5118</strain>
    </source>
</reference>
<keyword evidence="1" id="KW-1133">Transmembrane helix</keyword>
<proteinExistence type="predicted"/>
<dbReference type="AlphaFoldDB" id="A0A0P1FFM5"/>
<organism evidence="3 5">
    <name type="scientific">Thalassovita autumnalis</name>
    <dbReference type="NCBI Taxonomy" id="2072972"/>
    <lineage>
        <taxon>Bacteria</taxon>
        <taxon>Pseudomonadati</taxon>
        <taxon>Pseudomonadota</taxon>
        <taxon>Alphaproteobacteria</taxon>
        <taxon>Rhodobacterales</taxon>
        <taxon>Roseobacteraceae</taxon>
        <taxon>Thalassovita</taxon>
    </lineage>
</organism>
<keyword evidence="1" id="KW-0812">Transmembrane</keyword>
<dbReference type="Proteomes" id="UP000051086">
    <property type="component" value="Unassembled WGS sequence"/>
</dbReference>
<evidence type="ECO:0000313" key="4">
    <source>
        <dbReference type="Proteomes" id="UP000051086"/>
    </source>
</evidence>
<feature type="transmembrane region" description="Helical" evidence="1">
    <location>
        <begin position="33"/>
        <end position="55"/>
    </location>
</feature>
<dbReference type="OrthoDB" id="8601734at2"/>